<evidence type="ECO:0000256" key="2">
    <source>
        <dbReference type="ARBA" id="ARBA00022827"/>
    </source>
</evidence>
<dbReference type="SUPFAM" id="SSF51905">
    <property type="entry name" value="FAD/NAD(P)-binding domain"/>
    <property type="match status" value="2"/>
</dbReference>
<dbReference type="InterPro" id="IPR036188">
    <property type="entry name" value="FAD/NAD-bd_sf"/>
</dbReference>
<organism evidence="5 6">
    <name type="scientific">Paragemmobacter amnigenus</name>
    <dbReference type="NCBI Taxonomy" id="2852097"/>
    <lineage>
        <taxon>Bacteria</taxon>
        <taxon>Pseudomonadati</taxon>
        <taxon>Pseudomonadota</taxon>
        <taxon>Alphaproteobacteria</taxon>
        <taxon>Rhodobacterales</taxon>
        <taxon>Paracoccaceae</taxon>
        <taxon>Paragemmobacter</taxon>
    </lineage>
</organism>
<gene>
    <name evidence="5" type="ORF">GU927_017750</name>
</gene>
<dbReference type="EMBL" id="JAAATX020000014">
    <property type="protein sequence ID" value="MBU9699691.1"/>
    <property type="molecule type" value="Genomic_DNA"/>
</dbReference>
<dbReference type="PANTHER" id="PTHR43098:SF5">
    <property type="entry name" value="DUAL-FUNCTIONAL MONOOXYGENASE_METHYLTRANSFERASE PSOF"/>
    <property type="match status" value="1"/>
</dbReference>
<reference evidence="5 6" key="1">
    <citation type="submission" date="2021-06" db="EMBL/GenBank/DDBJ databases">
        <title>Rhodobacteraceae bacterium strain HSP-20.</title>
        <authorList>
            <person name="Chen W.-M."/>
        </authorList>
    </citation>
    <scope>NUCLEOTIDE SEQUENCE [LARGE SCALE GENOMIC DNA]</scope>
    <source>
        <strain evidence="5 6">HSP-20</strain>
    </source>
</reference>
<evidence type="ECO:0000313" key="5">
    <source>
        <dbReference type="EMBL" id="MBU9699691.1"/>
    </source>
</evidence>
<keyword evidence="6" id="KW-1185">Reference proteome</keyword>
<keyword evidence="1" id="KW-0285">Flavoprotein</keyword>
<sequence>MTKSVETTKTKGADFDAVVIGAGFGGLYSVYKLRNEQGLNVKAFDSAGDVGGTWYWNRYPGALSDTESFVYRYSFSGELLQKGRWKTRYLTQPEIRAYMNEVADTYDLRRSFQFNTRVTATHFNDETGLWHVTTDKGETVTAKYLITALGLLSATNTPKYKGIDSFKGQMLHTGYWPEGVELKGKRVGVIGTGSTGVQVITATAPIAGHLTVFQRSPQYVVPIGNTPQDEATIAQQKANYDDIWKQVKSSVVAFGFEESTVPAETASPEERERVFEAAWQRGGGFYFMFGTFCDIATSQIANDAAADFIKKKIKEIVKDPATAKALTPRDIYAKRPLCGNNYYEVYNRPNVTLADVKADPIAEFTATGIRLESGAEHELDVVIFATGFDAVDGNYVKMDMRGRGGVTMRDKWKDGPLGYLGMMETDFPNLFMILGPNGPFTNLPPSIETQVEWIADTIEMMEGKGLKAIEPTEAARDEWVTLCRTIADMTLFPKAESWIFGANIPGKKNAVMFYMAGIGNYRNAINAVKDGGYQTMIFDREMASA</sequence>
<accession>A0ABS6J8W5</accession>
<name>A0ABS6J8W5_9RHOB</name>
<comment type="caution">
    <text evidence="5">The sequence shown here is derived from an EMBL/GenBank/DDBJ whole genome shotgun (WGS) entry which is preliminary data.</text>
</comment>
<keyword evidence="4" id="KW-0560">Oxidoreductase</keyword>
<dbReference type="PANTHER" id="PTHR43098">
    <property type="entry name" value="L-ORNITHINE N(5)-MONOOXYGENASE-RELATED"/>
    <property type="match status" value="1"/>
</dbReference>
<dbReference type="Gene3D" id="3.50.50.60">
    <property type="entry name" value="FAD/NAD(P)-binding domain"/>
    <property type="match status" value="2"/>
</dbReference>
<dbReference type="Proteomes" id="UP000731907">
    <property type="component" value="Unassembled WGS sequence"/>
</dbReference>
<evidence type="ECO:0000313" key="6">
    <source>
        <dbReference type="Proteomes" id="UP000731907"/>
    </source>
</evidence>
<evidence type="ECO:0000256" key="3">
    <source>
        <dbReference type="ARBA" id="ARBA00022857"/>
    </source>
</evidence>
<evidence type="ECO:0000256" key="4">
    <source>
        <dbReference type="ARBA" id="ARBA00023002"/>
    </source>
</evidence>
<dbReference type="RefSeq" id="WP_161763803.1">
    <property type="nucleotide sequence ID" value="NZ_JAAATX020000014.1"/>
</dbReference>
<dbReference type="Pfam" id="PF00743">
    <property type="entry name" value="FMO-like"/>
    <property type="match status" value="1"/>
</dbReference>
<keyword evidence="2" id="KW-0274">FAD</keyword>
<evidence type="ECO:0000256" key="1">
    <source>
        <dbReference type="ARBA" id="ARBA00022630"/>
    </source>
</evidence>
<dbReference type="InterPro" id="IPR050775">
    <property type="entry name" value="FAD-binding_Monooxygenases"/>
</dbReference>
<proteinExistence type="predicted"/>
<dbReference type="InterPro" id="IPR020946">
    <property type="entry name" value="Flavin_mOase-like"/>
</dbReference>
<keyword evidence="3" id="KW-0521">NADP</keyword>
<protein>
    <submittedName>
        <fullName evidence="5">NAD(P)/FAD-dependent oxidoreductase</fullName>
    </submittedName>
</protein>